<dbReference type="NCBIfam" id="NF005209">
    <property type="entry name" value="PRK06680.1"/>
    <property type="match status" value="1"/>
</dbReference>
<dbReference type="PANTHER" id="PTHR42743:SF11">
    <property type="entry name" value="AMINODEOXYCHORISMATE LYASE"/>
    <property type="match status" value="1"/>
</dbReference>
<gene>
    <name evidence="4" type="primary">dat</name>
</gene>
<dbReference type="CDD" id="cd01558">
    <property type="entry name" value="D-AAT_like"/>
    <property type="match status" value="1"/>
</dbReference>
<reference evidence="4" key="1">
    <citation type="journal article" date="2014" name="Genome Biol. Evol.">
        <title>Pangenome evidence for extensive interdomain horizontal transfer affecting lineage core and shell genes in uncultured planktonic thaumarchaeota and euryarchaeota.</title>
        <authorList>
            <person name="Deschamps P."/>
            <person name="Zivanovic Y."/>
            <person name="Moreira D."/>
            <person name="Rodriguez-Valera F."/>
            <person name="Lopez-Garcia P."/>
        </authorList>
    </citation>
    <scope>NUCLEOTIDE SEQUENCE</scope>
</reference>
<name>A0A075HM35_9ARCH</name>
<sequence>MTRIAYVNGRYVPHHEAAVHTEDRGYQFADGVYEVIAVRRGRLVDENGHLDRLNHSLSELRIGWPLSRRALKFILREVIRRNRLNGDGMVYLQVTRGVAPRSHAFPDHHESALVVTARRLRFLQGDGVDVITIPDIRWKRCDIKSISLLPNVLGNQQAKDSGASEAWMVDSGGQVTEGTLSNAWIVTERGELITRDVSRAILNGITRQAVLRLATGAEIAFSERSFTVNEAKAAREAFITGTTVLVTPVVRIDGEPVGNGRTGKFTAKLLAFYARHMDNQGKET</sequence>
<evidence type="ECO:0000256" key="3">
    <source>
        <dbReference type="ARBA" id="ARBA00022898"/>
    </source>
</evidence>
<comment type="cofactor">
    <cofactor evidence="1">
        <name>pyridoxal 5'-phosphate</name>
        <dbReference type="ChEBI" id="CHEBI:597326"/>
    </cofactor>
</comment>
<keyword evidence="4" id="KW-0808">Transferase</keyword>
<accession>A0A075HM35</accession>
<dbReference type="InterPro" id="IPR001544">
    <property type="entry name" value="Aminotrans_IV"/>
</dbReference>
<proteinExistence type="inferred from homology"/>
<keyword evidence="3" id="KW-0663">Pyridoxal phosphate</keyword>
<evidence type="ECO:0000313" key="4">
    <source>
        <dbReference type="EMBL" id="AIF15462.1"/>
    </source>
</evidence>
<dbReference type="SUPFAM" id="SSF56752">
    <property type="entry name" value="D-aminoacid aminotransferase-like PLP-dependent enzymes"/>
    <property type="match status" value="1"/>
</dbReference>
<dbReference type="InterPro" id="IPR043131">
    <property type="entry name" value="BCAT-like_N"/>
</dbReference>
<protein>
    <submittedName>
        <fullName evidence="4">Aminotransferase, class IV (Dat)</fullName>
        <ecNumber evidence="4">2.6.1.21</ecNumber>
    </submittedName>
</protein>
<dbReference type="Gene3D" id="3.20.10.10">
    <property type="entry name" value="D-amino Acid Aminotransferase, subunit A, domain 2"/>
    <property type="match status" value="1"/>
</dbReference>
<dbReference type="GO" id="GO:0047810">
    <property type="term" value="F:D-alanine-2-oxoglutarate aminotransferase activity"/>
    <property type="evidence" value="ECO:0007669"/>
    <property type="project" value="UniProtKB-EC"/>
</dbReference>
<comment type="similarity">
    <text evidence="2">Belongs to the class-IV pyridoxal-phosphate-dependent aminotransferase family.</text>
</comment>
<dbReference type="Gene3D" id="3.30.470.10">
    <property type="match status" value="1"/>
</dbReference>
<dbReference type="PANTHER" id="PTHR42743">
    <property type="entry name" value="AMINO-ACID AMINOTRANSFERASE"/>
    <property type="match status" value="1"/>
</dbReference>
<dbReference type="GO" id="GO:0046394">
    <property type="term" value="P:carboxylic acid biosynthetic process"/>
    <property type="evidence" value="ECO:0007669"/>
    <property type="project" value="UniProtKB-ARBA"/>
</dbReference>
<dbReference type="GO" id="GO:0008652">
    <property type="term" value="P:amino acid biosynthetic process"/>
    <property type="evidence" value="ECO:0007669"/>
    <property type="project" value="UniProtKB-ARBA"/>
</dbReference>
<dbReference type="AlphaFoldDB" id="A0A075HM35"/>
<organism evidence="4">
    <name type="scientific">uncultured marine thaumarchaeote KM3_70_D07</name>
    <dbReference type="NCBI Taxonomy" id="1456252"/>
    <lineage>
        <taxon>Archaea</taxon>
        <taxon>Nitrososphaerota</taxon>
        <taxon>environmental samples</taxon>
    </lineage>
</organism>
<evidence type="ECO:0000256" key="1">
    <source>
        <dbReference type="ARBA" id="ARBA00001933"/>
    </source>
</evidence>
<dbReference type="InterPro" id="IPR043132">
    <property type="entry name" value="BCAT-like_C"/>
</dbReference>
<dbReference type="InterPro" id="IPR036038">
    <property type="entry name" value="Aminotransferase-like"/>
</dbReference>
<dbReference type="EC" id="2.6.1.21" evidence="4"/>
<dbReference type="GO" id="GO:0005829">
    <property type="term" value="C:cytosol"/>
    <property type="evidence" value="ECO:0007669"/>
    <property type="project" value="TreeGrafter"/>
</dbReference>
<dbReference type="EMBL" id="KF901029">
    <property type="protein sequence ID" value="AIF15462.1"/>
    <property type="molecule type" value="Genomic_DNA"/>
</dbReference>
<evidence type="ECO:0000256" key="2">
    <source>
        <dbReference type="ARBA" id="ARBA00009320"/>
    </source>
</evidence>
<keyword evidence="4" id="KW-0032">Aminotransferase</keyword>
<dbReference type="Pfam" id="PF01063">
    <property type="entry name" value="Aminotran_4"/>
    <property type="match status" value="1"/>
</dbReference>
<dbReference type="InterPro" id="IPR050571">
    <property type="entry name" value="Class-IV_PLP-Dep_Aminotrnsfr"/>
</dbReference>
<dbReference type="FunFam" id="3.20.10.10:FF:000002">
    <property type="entry name" value="D-alanine aminotransferase"/>
    <property type="match status" value="1"/>
</dbReference>